<name>A0ABQ6W2C3_9EURO</name>
<dbReference type="EMBL" id="ML735973">
    <property type="protein sequence ID" value="KAE8410271.1"/>
    <property type="molecule type" value="Genomic_DNA"/>
</dbReference>
<evidence type="ECO:0000313" key="2">
    <source>
        <dbReference type="Proteomes" id="UP000325395"/>
    </source>
</evidence>
<evidence type="ECO:0000313" key="1">
    <source>
        <dbReference type="EMBL" id="KAE8410271.1"/>
    </source>
</evidence>
<sequence>MLFEPLCFLSLTQFTLGRGWLLPVHRFSICDSTFRFSHDLYLISLFKFFAYCLNYPKNTFPCYLLQTRAPTKHQ</sequence>
<keyword evidence="2" id="KW-1185">Reference proteome</keyword>
<protein>
    <recommendedName>
        <fullName evidence="3">Secreted protein</fullName>
    </recommendedName>
</protein>
<dbReference type="Proteomes" id="UP000325395">
    <property type="component" value="Unassembled WGS sequence"/>
</dbReference>
<accession>A0ABQ6W2C3</accession>
<evidence type="ECO:0008006" key="3">
    <source>
        <dbReference type="Google" id="ProtNLM"/>
    </source>
</evidence>
<organism evidence="1 2">
    <name type="scientific">Aspergillus pseudocaelatus</name>
    <dbReference type="NCBI Taxonomy" id="1825620"/>
    <lineage>
        <taxon>Eukaryota</taxon>
        <taxon>Fungi</taxon>
        <taxon>Dikarya</taxon>
        <taxon>Ascomycota</taxon>
        <taxon>Pezizomycotina</taxon>
        <taxon>Eurotiomycetes</taxon>
        <taxon>Eurotiomycetidae</taxon>
        <taxon>Eurotiales</taxon>
        <taxon>Aspergillaceae</taxon>
        <taxon>Aspergillus</taxon>
        <taxon>Aspergillus subgen. Circumdati</taxon>
    </lineage>
</organism>
<proteinExistence type="predicted"/>
<gene>
    <name evidence="1" type="ORF">BDV36DRAFT_278360</name>
</gene>
<reference evidence="1 2" key="1">
    <citation type="submission" date="2019-04" db="EMBL/GenBank/DDBJ databases">
        <authorList>
            <consortium name="DOE Joint Genome Institute"/>
            <person name="Mondo S."/>
            <person name="Kjaerbolling I."/>
            <person name="Vesth T."/>
            <person name="Frisvad J.C."/>
            <person name="Nybo J.L."/>
            <person name="Theobald S."/>
            <person name="Kildgaard S."/>
            <person name="Isbrandt T."/>
            <person name="Kuo A."/>
            <person name="Sato A."/>
            <person name="Lyhne E.K."/>
            <person name="Kogle M.E."/>
            <person name="Wiebenga A."/>
            <person name="Kun R.S."/>
            <person name="Lubbers R.J."/>
            <person name="Makela M.R."/>
            <person name="Barry K."/>
            <person name="Chovatia M."/>
            <person name="Clum A."/>
            <person name="Daum C."/>
            <person name="Haridas S."/>
            <person name="He G."/>
            <person name="LaButti K."/>
            <person name="Lipzen A."/>
            <person name="Riley R."/>
            <person name="Salamov A."/>
            <person name="Simmons B.A."/>
            <person name="Magnuson J.K."/>
            <person name="Henrissat B."/>
            <person name="Mortensen U.H."/>
            <person name="Larsen T.O."/>
            <person name="Devries R.P."/>
            <person name="Grigoriev I.V."/>
            <person name="Machida M."/>
            <person name="Baker S.E."/>
            <person name="Andersen M.R."/>
            <person name="Cantor M.N."/>
            <person name="Hua S.X."/>
        </authorList>
    </citation>
    <scope>NUCLEOTIDE SEQUENCE [LARGE SCALE GENOMIC DNA]</scope>
    <source>
        <strain evidence="1 2">CBS 117616</strain>
    </source>
</reference>